<proteinExistence type="predicted"/>
<dbReference type="InterPro" id="IPR040632">
    <property type="entry name" value="Sulfotransfer_4"/>
</dbReference>
<dbReference type="SUPFAM" id="SSF52540">
    <property type="entry name" value="P-loop containing nucleoside triphosphate hydrolases"/>
    <property type="match status" value="1"/>
</dbReference>
<sequence>MNGQEMSTRHDAKVFCIGRNKTGTTSLGAVLKKAGFLLGNQAAGESLIYDWGAGRFDRIVDLCKSAQAFQDIPFSLPKTFEVLDASFPGSRFILSVRKNADEWYGSVIRFHTKIVGKGRVPTPEDLKNFGYRHRGWIWNNMKLVYGIDENTLYDERIYKQHYDQHNEQVIEHFRQRPDDLLVVNLSDEQAECRLGTFLGLSNFEGLLPHLNRTR</sequence>
<evidence type="ECO:0000313" key="1">
    <source>
        <dbReference type="EMBL" id="NIA69270.1"/>
    </source>
</evidence>
<accession>A0A967KBR4</accession>
<dbReference type="Pfam" id="PF17784">
    <property type="entry name" value="Sulfotransfer_4"/>
    <property type="match status" value="1"/>
</dbReference>
<dbReference type="PANTHER" id="PTHR36978">
    <property type="entry name" value="P-LOOP CONTAINING NUCLEOTIDE TRIPHOSPHATE HYDROLASE"/>
    <property type="match status" value="1"/>
</dbReference>
<dbReference type="Gene3D" id="3.40.50.300">
    <property type="entry name" value="P-loop containing nucleotide triphosphate hydrolases"/>
    <property type="match status" value="1"/>
</dbReference>
<name>A0A967KBR4_9PROT</name>
<dbReference type="AlphaFoldDB" id="A0A967KBR4"/>
<dbReference type="Proteomes" id="UP000761264">
    <property type="component" value="Unassembled WGS sequence"/>
</dbReference>
<dbReference type="EMBL" id="JAAQPH010000008">
    <property type="protein sequence ID" value="NIA69270.1"/>
    <property type="molecule type" value="Genomic_DNA"/>
</dbReference>
<dbReference type="InterPro" id="IPR027417">
    <property type="entry name" value="P-loop_NTPase"/>
</dbReference>
<keyword evidence="2" id="KW-1185">Reference proteome</keyword>
<organism evidence="1 2">
    <name type="scientific">Pelagibius litoralis</name>
    <dbReference type="NCBI Taxonomy" id="374515"/>
    <lineage>
        <taxon>Bacteria</taxon>
        <taxon>Pseudomonadati</taxon>
        <taxon>Pseudomonadota</taxon>
        <taxon>Alphaproteobacteria</taxon>
        <taxon>Rhodospirillales</taxon>
        <taxon>Rhodovibrionaceae</taxon>
        <taxon>Pelagibius</taxon>
    </lineage>
</organism>
<protein>
    <recommendedName>
        <fullName evidence="3">Sulfotransferase family protein</fullName>
    </recommendedName>
</protein>
<evidence type="ECO:0008006" key="3">
    <source>
        <dbReference type="Google" id="ProtNLM"/>
    </source>
</evidence>
<dbReference type="PANTHER" id="PTHR36978:SF4">
    <property type="entry name" value="P-LOOP CONTAINING NUCLEOSIDE TRIPHOSPHATE HYDROLASE PROTEIN"/>
    <property type="match status" value="1"/>
</dbReference>
<gene>
    <name evidence="1" type="ORF">HBA54_11775</name>
</gene>
<evidence type="ECO:0000313" key="2">
    <source>
        <dbReference type="Proteomes" id="UP000761264"/>
    </source>
</evidence>
<reference evidence="1" key="1">
    <citation type="submission" date="2020-03" db="EMBL/GenBank/DDBJ databases">
        <title>Genome of Pelagibius litoralis DSM 21314T.</title>
        <authorList>
            <person name="Wang G."/>
        </authorList>
    </citation>
    <scope>NUCLEOTIDE SEQUENCE</scope>
    <source>
        <strain evidence="1">DSM 21314</strain>
    </source>
</reference>
<comment type="caution">
    <text evidence="1">The sequence shown here is derived from an EMBL/GenBank/DDBJ whole genome shotgun (WGS) entry which is preliminary data.</text>
</comment>